<keyword evidence="1" id="KW-0472">Membrane</keyword>
<dbReference type="InterPro" id="IPR019852">
    <property type="entry name" value="Motility-assoc_prot_GldL"/>
</dbReference>
<keyword evidence="1" id="KW-0812">Transmembrane</keyword>
<evidence type="ECO:0000313" key="3">
    <source>
        <dbReference type="EMBL" id="MET3731012.1"/>
    </source>
</evidence>
<name>A0ABV2LU09_9FLAO</name>
<protein>
    <submittedName>
        <fullName evidence="3">Gliding motility-associated protein GldL</fullName>
    </submittedName>
</protein>
<proteinExistence type="predicted"/>
<dbReference type="InterPro" id="IPR055087">
    <property type="entry name" value="GldL-like_N"/>
</dbReference>
<evidence type="ECO:0000256" key="1">
    <source>
        <dbReference type="SAM" id="Phobius"/>
    </source>
</evidence>
<dbReference type="Pfam" id="PF22827">
    <property type="entry name" value="GldL_N"/>
    <property type="match status" value="1"/>
</dbReference>
<feature type="domain" description="Gliding motility protein GldL-like N-terminal" evidence="2">
    <location>
        <begin position="15"/>
        <end position="79"/>
    </location>
</feature>
<evidence type="ECO:0000313" key="4">
    <source>
        <dbReference type="Proteomes" id="UP001549146"/>
    </source>
</evidence>
<keyword evidence="1" id="KW-1133">Transmembrane helix</keyword>
<feature type="transmembrane region" description="Helical" evidence="1">
    <location>
        <begin position="12"/>
        <end position="35"/>
    </location>
</feature>
<gene>
    <name evidence="3" type="ORF">ABID46_000571</name>
</gene>
<dbReference type="NCBIfam" id="TIGR03513">
    <property type="entry name" value="GldL_gliding"/>
    <property type="match status" value="1"/>
</dbReference>
<dbReference type="RefSeq" id="WP_354506870.1">
    <property type="nucleotide sequence ID" value="NZ_JBEPMO010000002.1"/>
</dbReference>
<evidence type="ECO:0000259" key="2">
    <source>
        <dbReference type="Pfam" id="PF22827"/>
    </source>
</evidence>
<dbReference type="EMBL" id="JBEPMO010000002">
    <property type="protein sequence ID" value="MET3731012.1"/>
    <property type="molecule type" value="Genomic_DNA"/>
</dbReference>
<keyword evidence="4" id="KW-1185">Reference proteome</keyword>
<sequence>MAAKASKKDVILNMVYSLGAAVVIIGALCKINHYSPLGIDGSIILAIGLVVEAIIFVIFAFDTPTGDYQWEKAYPELADGSAPAVRKANKIVEDTDTMSLSQKLDKMLNDAKLDVSLMERLRSGIENFGSAVNEINKTTSAAAATQQYGDQLALAANHMESLNALYQVQLENGQKQVDLNKKFIDEMEASAGGSQKFQQEMEALTASINSLNKVYGGMLSAMKGS</sequence>
<accession>A0ABV2LU09</accession>
<dbReference type="Proteomes" id="UP001549146">
    <property type="component" value="Unassembled WGS sequence"/>
</dbReference>
<feature type="transmembrane region" description="Helical" evidence="1">
    <location>
        <begin position="41"/>
        <end position="61"/>
    </location>
</feature>
<reference evidence="3 4" key="1">
    <citation type="submission" date="2024-06" db="EMBL/GenBank/DDBJ databases">
        <title>Genomic Encyclopedia of Type Strains, Phase IV (KMG-IV): sequencing the most valuable type-strain genomes for metagenomic binning, comparative biology and taxonomic classification.</title>
        <authorList>
            <person name="Goeker M."/>
        </authorList>
    </citation>
    <scope>NUCLEOTIDE SEQUENCE [LARGE SCALE GENOMIC DNA]</scope>
    <source>
        <strain evidence="3 4">DSM 29388</strain>
    </source>
</reference>
<organism evidence="3 4">
    <name type="scientific">Moheibacter stercoris</name>
    <dbReference type="NCBI Taxonomy" id="1628251"/>
    <lineage>
        <taxon>Bacteria</taxon>
        <taxon>Pseudomonadati</taxon>
        <taxon>Bacteroidota</taxon>
        <taxon>Flavobacteriia</taxon>
        <taxon>Flavobacteriales</taxon>
        <taxon>Weeksellaceae</taxon>
        <taxon>Moheibacter</taxon>
    </lineage>
</organism>
<comment type="caution">
    <text evidence="3">The sequence shown here is derived from an EMBL/GenBank/DDBJ whole genome shotgun (WGS) entry which is preliminary data.</text>
</comment>